<comment type="caution">
    <text evidence="2">The sequence shown here is derived from an EMBL/GenBank/DDBJ whole genome shotgun (WGS) entry which is preliminary data.</text>
</comment>
<sequence>MSETRSGPDRSLDGFHSWWKELTERSAFRVERIPFADLRQWRVDSATGDIRHDSGRFFTVEGLQVHSERGPVPSWSQPIINQPEIGILGILVKRFDGVPHYLMQCKMEPGNVNILQLSPTVQATRSNFTRAHRGSQVAYLEYFTDLRPGRVLVDVLQSEHGSWFLRKRNRNMVVEVQEEVPLQENFRWLTLEQIGELLRVDNLVNMDARTVLSCLPLSHTFGDAAADTALRSWFTEICATHNVRTQSIPLREVQRWERRADEIAHEDGHHFKVIAVSVQASTREVSSWTQPLFQPCGLGVVAFLTRRVAGQVQVLAHARAEPGFVDVVEIGPTVQYQPSSFPGGSPPFADLVRDATPEQIRYDTVLSEEGGRFHSAENRYMVLEIDDDLPEPLPEDYRWLTLHQLTELLAHRNYVNVQARTLVCAMRLTLGLG</sequence>
<name>A0ABW0DLV6_STRFI</name>
<feature type="domain" description="dTDP-4-dehydro-6-deoxy-alpha-D-glucopyranose 2,3-dehydratase" evidence="1">
    <location>
        <begin position="229"/>
        <end position="425"/>
    </location>
</feature>
<dbReference type="InterPro" id="IPR038153">
    <property type="entry name" value="EvaA-like_sf"/>
</dbReference>
<reference evidence="3" key="1">
    <citation type="journal article" date="2019" name="Int. J. Syst. Evol. Microbiol.">
        <title>The Global Catalogue of Microorganisms (GCM) 10K type strain sequencing project: providing services to taxonomists for standard genome sequencing and annotation.</title>
        <authorList>
            <consortium name="The Broad Institute Genomics Platform"/>
            <consortium name="The Broad Institute Genome Sequencing Center for Infectious Disease"/>
            <person name="Wu L."/>
            <person name="Ma J."/>
        </authorList>
    </citation>
    <scope>NUCLEOTIDE SEQUENCE [LARGE SCALE GENOMIC DNA]</scope>
    <source>
        <strain evidence="3">CCM 8479</strain>
    </source>
</reference>
<dbReference type="Pfam" id="PF03559">
    <property type="entry name" value="Hexose_dehydrat"/>
    <property type="match status" value="2"/>
</dbReference>
<keyword evidence="3" id="KW-1185">Reference proteome</keyword>
<dbReference type="EMBL" id="JBHSKL010000058">
    <property type="protein sequence ID" value="MFC5229770.1"/>
    <property type="molecule type" value="Genomic_DNA"/>
</dbReference>
<dbReference type="RefSeq" id="WP_344645512.1">
    <property type="nucleotide sequence ID" value="NZ_BAAASS010000017.1"/>
</dbReference>
<evidence type="ECO:0000259" key="1">
    <source>
        <dbReference type="Pfam" id="PF03559"/>
    </source>
</evidence>
<protein>
    <submittedName>
        <fullName evidence="2">NDP-hexose 2,3-dehydratase family protein</fullName>
    </submittedName>
</protein>
<accession>A0ABW0DLV6</accession>
<evidence type="ECO:0000313" key="2">
    <source>
        <dbReference type="EMBL" id="MFC5229770.1"/>
    </source>
</evidence>
<gene>
    <name evidence="2" type="ORF">ACFPN6_35535</name>
</gene>
<dbReference type="Gene3D" id="3.90.79.40">
    <property type="entry name" value="EvaA sugar 2,3-dehydratase subunit"/>
    <property type="match status" value="2"/>
</dbReference>
<dbReference type="Proteomes" id="UP001596156">
    <property type="component" value="Unassembled WGS sequence"/>
</dbReference>
<feature type="domain" description="dTDP-4-dehydro-6-deoxy-alpha-D-glucopyranose 2,3-dehydratase" evidence="1">
    <location>
        <begin position="15"/>
        <end position="215"/>
    </location>
</feature>
<organism evidence="2 3">
    <name type="scientific">Streptomyces fimbriatus</name>
    <dbReference type="NCBI Taxonomy" id="68197"/>
    <lineage>
        <taxon>Bacteria</taxon>
        <taxon>Bacillati</taxon>
        <taxon>Actinomycetota</taxon>
        <taxon>Actinomycetes</taxon>
        <taxon>Kitasatosporales</taxon>
        <taxon>Streptomycetaceae</taxon>
        <taxon>Streptomyces</taxon>
    </lineage>
</organism>
<proteinExistence type="predicted"/>
<dbReference type="InterPro" id="IPR005212">
    <property type="entry name" value="EvaA-like"/>
</dbReference>
<evidence type="ECO:0000313" key="3">
    <source>
        <dbReference type="Proteomes" id="UP001596156"/>
    </source>
</evidence>